<keyword evidence="3" id="KW-1185">Reference proteome</keyword>
<evidence type="ECO:0000256" key="1">
    <source>
        <dbReference type="SAM" id="MobiDB-lite"/>
    </source>
</evidence>
<comment type="caution">
    <text evidence="2">The sequence shown here is derived from an EMBL/GenBank/DDBJ whole genome shotgun (WGS) entry which is preliminary data.</text>
</comment>
<evidence type="ECO:0000313" key="2">
    <source>
        <dbReference type="EMBL" id="GFH11328.1"/>
    </source>
</evidence>
<proteinExistence type="predicted"/>
<dbReference type="AlphaFoldDB" id="A0A699YUF2"/>
<protein>
    <submittedName>
        <fullName evidence="2">Uncharacterized protein</fullName>
    </submittedName>
</protein>
<reference evidence="2 3" key="1">
    <citation type="submission" date="2020-02" db="EMBL/GenBank/DDBJ databases">
        <title>Draft genome sequence of Haematococcus lacustris strain NIES-144.</title>
        <authorList>
            <person name="Morimoto D."/>
            <person name="Nakagawa S."/>
            <person name="Yoshida T."/>
            <person name="Sawayama S."/>
        </authorList>
    </citation>
    <scope>NUCLEOTIDE SEQUENCE [LARGE SCALE GENOMIC DNA]</scope>
    <source>
        <strain evidence="2 3">NIES-144</strain>
    </source>
</reference>
<dbReference type="EMBL" id="BLLF01000393">
    <property type="protein sequence ID" value="GFH11328.1"/>
    <property type="molecule type" value="Genomic_DNA"/>
</dbReference>
<organism evidence="2 3">
    <name type="scientific">Haematococcus lacustris</name>
    <name type="common">Green alga</name>
    <name type="synonym">Haematococcus pluvialis</name>
    <dbReference type="NCBI Taxonomy" id="44745"/>
    <lineage>
        <taxon>Eukaryota</taxon>
        <taxon>Viridiplantae</taxon>
        <taxon>Chlorophyta</taxon>
        <taxon>core chlorophytes</taxon>
        <taxon>Chlorophyceae</taxon>
        <taxon>CS clade</taxon>
        <taxon>Chlamydomonadales</taxon>
        <taxon>Haematococcaceae</taxon>
        <taxon>Haematococcus</taxon>
    </lineage>
</organism>
<feature type="compositionally biased region" description="Basic residues" evidence="1">
    <location>
        <begin position="23"/>
        <end position="35"/>
    </location>
</feature>
<name>A0A699YUF2_HAELA</name>
<accession>A0A699YUF2</accession>
<evidence type="ECO:0000313" key="3">
    <source>
        <dbReference type="Proteomes" id="UP000485058"/>
    </source>
</evidence>
<dbReference type="Proteomes" id="UP000485058">
    <property type="component" value="Unassembled WGS sequence"/>
</dbReference>
<feature type="region of interest" description="Disordered" evidence="1">
    <location>
        <begin position="23"/>
        <end position="42"/>
    </location>
</feature>
<gene>
    <name evidence="2" type="ORF">HaLaN_06810</name>
</gene>
<sequence length="86" mass="9890">MTPLSHTGDGFQNVKQPRIHFKSSDRWHRHSRHSPPHNIQSVQTLHDMNLPGVSVPTRECRVQLPFNVTSGWLYDSCQRAGLCQNM</sequence>